<dbReference type="PRINTS" id="PR01805">
    <property type="entry name" value="VACJLIPOPROT"/>
</dbReference>
<dbReference type="PANTHER" id="PTHR30035:SF3">
    <property type="entry name" value="INTERMEMBRANE PHOSPHOLIPID TRANSPORT SYSTEM LIPOPROTEIN MLAA"/>
    <property type="match status" value="1"/>
</dbReference>
<accession>A0A1E7RF07</accession>
<feature type="signal peptide" evidence="4">
    <location>
        <begin position="1"/>
        <end position="22"/>
    </location>
</feature>
<dbReference type="OrthoDB" id="9785326at2"/>
<dbReference type="GO" id="GO:0016020">
    <property type="term" value="C:membrane"/>
    <property type="evidence" value="ECO:0007669"/>
    <property type="project" value="InterPro"/>
</dbReference>
<dbReference type="PANTHER" id="PTHR30035">
    <property type="entry name" value="LIPOPROTEIN VACJ-RELATED"/>
    <property type="match status" value="1"/>
</dbReference>
<evidence type="ECO:0000313" key="5">
    <source>
        <dbReference type="EMBL" id="OEY97954.1"/>
    </source>
</evidence>
<dbReference type="STRING" id="1262585.BJI46_00005"/>
<dbReference type="EMBL" id="MKKK01000001">
    <property type="protein sequence ID" value="OEY97954.1"/>
    <property type="molecule type" value="Genomic_DNA"/>
</dbReference>
<dbReference type="GO" id="GO:0120010">
    <property type="term" value="P:intermembrane phospholipid transfer"/>
    <property type="evidence" value="ECO:0007669"/>
    <property type="project" value="TreeGrafter"/>
</dbReference>
<dbReference type="Pfam" id="PF04333">
    <property type="entry name" value="MlaA"/>
    <property type="match status" value="1"/>
</dbReference>
<name>A0A1E7RF07_9GAMM</name>
<proteinExistence type="inferred from homology"/>
<feature type="compositionally biased region" description="Acidic residues" evidence="3">
    <location>
        <begin position="285"/>
        <end position="300"/>
    </location>
</feature>
<feature type="region of interest" description="Disordered" evidence="3">
    <location>
        <begin position="277"/>
        <end position="300"/>
    </location>
</feature>
<evidence type="ECO:0000256" key="2">
    <source>
        <dbReference type="ARBA" id="ARBA00022729"/>
    </source>
</evidence>
<dbReference type="InterPro" id="IPR007428">
    <property type="entry name" value="MlaA"/>
</dbReference>
<sequence length="300" mass="33571">MYKFPLQVIFFGAIGLANFAMADDGIQSSVNADATVPDDNSLNNDVDDIYSLNALKKIHFNQLKIDAKANQPEHIKDPLQPINRKIYVFNNYLDTYIARPIALQYVKVIPEDIRGTYGNFRTNMREPWNAVNQTLQGKPKTSLKSLGRFTLNILTSLGFADVARRKHLENEATDFGITLGVWGLPSGPYLMLPILGPSTFRDGVGTAVDSFGRTQSYIIDDDKLYWSVRGIDLVDSRSKLLDVDSLLQGDQYAVIRDAYLQQRAYAVTDARGEDVSADLFSGEDNSSDFIDEQDQPNEVQ</sequence>
<evidence type="ECO:0000313" key="6">
    <source>
        <dbReference type="Proteomes" id="UP000185895"/>
    </source>
</evidence>
<keyword evidence="2 4" id="KW-0732">Signal</keyword>
<gene>
    <name evidence="5" type="ORF">BJI46_00005</name>
</gene>
<evidence type="ECO:0000256" key="4">
    <source>
        <dbReference type="SAM" id="SignalP"/>
    </source>
</evidence>
<dbReference type="Proteomes" id="UP000185895">
    <property type="component" value="Unassembled WGS sequence"/>
</dbReference>
<evidence type="ECO:0000256" key="3">
    <source>
        <dbReference type="SAM" id="MobiDB-lite"/>
    </source>
</evidence>
<feature type="chain" id="PRO_5043144684" evidence="4">
    <location>
        <begin position="23"/>
        <end position="300"/>
    </location>
</feature>
<comment type="caution">
    <text evidence="5">The sequence shown here is derived from an EMBL/GenBank/DDBJ whole genome shotgun (WGS) entry which is preliminary data.</text>
</comment>
<dbReference type="AlphaFoldDB" id="A0A1E7RF07"/>
<organism evidence="5 6">
    <name type="scientific">Acinetobacter qingfengensis</name>
    <dbReference type="NCBI Taxonomy" id="1262585"/>
    <lineage>
        <taxon>Bacteria</taxon>
        <taxon>Pseudomonadati</taxon>
        <taxon>Pseudomonadota</taxon>
        <taxon>Gammaproteobacteria</taxon>
        <taxon>Moraxellales</taxon>
        <taxon>Moraxellaceae</taxon>
        <taxon>Acinetobacter</taxon>
    </lineage>
</organism>
<comment type="similarity">
    <text evidence="1">Belongs to the MlaA family.</text>
</comment>
<evidence type="ECO:0000256" key="1">
    <source>
        <dbReference type="ARBA" id="ARBA00010634"/>
    </source>
</evidence>
<protein>
    <submittedName>
        <fullName evidence="5">Uncharacterized protein</fullName>
    </submittedName>
</protein>
<reference evidence="5 6" key="1">
    <citation type="submission" date="2016-09" db="EMBL/GenBank/DDBJ databases">
        <authorList>
            <person name="Capua I."/>
            <person name="De Benedictis P."/>
            <person name="Joannis T."/>
            <person name="Lombin L.H."/>
            <person name="Cattoli G."/>
        </authorList>
    </citation>
    <scope>NUCLEOTIDE SEQUENCE [LARGE SCALE GENOMIC DNA]</scope>
    <source>
        <strain evidence="5 6">ANC 4671</strain>
    </source>
</reference>
<dbReference type="RefSeq" id="WP_070068336.1">
    <property type="nucleotide sequence ID" value="NZ_MKKK01000001.1"/>
</dbReference>
<keyword evidence="6" id="KW-1185">Reference proteome</keyword>